<gene>
    <name evidence="2" type="ORF">CONLIGDRAFT_86062</name>
</gene>
<dbReference type="EMBL" id="KV875102">
    <property type="protein sequence ID" value="OIW25226.1"/>
    <property type="molecule type" value="Genomic_DNA"/>
</dbReference>
<feature type="transmembrane region" description="Helical" evidence="1">
    <location>
        <begin position="83"/>
        <end position="106"/>
    </location>
</feature>
<protein>
    <submittedName>
        <fullName evidence="2">Uncharacterized protein</fullName>
    </submittedName>
</protein>
<evidence type="ECO:0000313" key="2">
    <source>
        <dbReference type="EMBL" id="OIW25226.1"/>
    </source>
</evidence>
<dbReference type="AlphaFoldDB" id="A0A1J7JCA4"/>
<keyword evidence="1" id="KW-0812">Transmembrane</keyword>
<proteinExistence type="predicted"/>
<feature type="transmembrane region" description="Helical" evidence="1">
    <location>
        <begin position="20"/>
        <end position="38"/>
    </location>
</feature>
<keyword evidence="1" id="KW-1133">Transmembrane helix</keyword>
<sequence>MDLNRWSIHCIAFSTLRKSMLLEICLSLPLFYSGAWPARDLSRGHWQSRINSDSKRRLLVGLPVLTEDRAVGSLLVSETSVTLLNTVIAIDGYGLLTPVAVCLVAIHLQRRQEYPTLSSGPRHRL</sequence>
<evidence type="ECO:0000313" key="3">
    <source>
        <dbReference type="Proteomes" id="UP000182658"/>
    </source>
</evidence>
<evidence type="ECO:0000256" key="1">
    <source>
        <dbReference type="SAM" id="Phobius"/>
    </source>
</evidence>
<name>A0A1J7JCA4_9PEZI</name>
<accession>A0A1J7JCA4</accession>
<dbReference type="InParanoid" id="A0A1J7JCA4"/>
<keyword evidence="3" id="KW-1185">Reference proteome</keyword>
<organism evidence="2 3">
    <name type="scientific">Coniochaeta ligniaria NRRL 30616</name>
    <dbReference type="NCBI Taxonomy" id="1408157"/>
    <lineage>
        <taxon>Eukaryota</taxon>
        <taxon>Fungi</taxon>
        <taxon>Dikarya</taxon>
        <taxon>Ascomycota</taxon>
        <taxon>Pezizomycotina</taxon>
        <taxon>Sordariomycetes</taxon>
        <taxon>Sordariomycetidae</taxon>
        <taxon>Coniochaetales</taxon>
        <taxon>Coniochaetaceae</taxon>
        <taxon>Coniochaeta</taxon>
    </lineage>
</organism>
<reference evidence="2 3" key="1">
    <citation type="submission" date="2016-10" db="EMBL/GenBank/DDBJ databases">
        <title>Draft genome sequence of Coniochaeta ligniaria NRRL30616, a lignocellulolytic fungus for bioabatement of inhibitors in plant biomass hydrolysates.</title>
        <authorList>
            <consortium name="DOE Joint Genome Institute"/>
            <person name="Jimenez D.J."/>
            <person name="Hector R.E."/>
            <person name="Riley R."/>
            <person name="Sun H."/>
            <person name="Grigoriev I.V."/>
            <person name="Van Elsas J.D."/>
            <person name="Nichols N.N."/>
        </authorList>
    </citation>
    <scope>NUCLEOTIDE SEQUENCE [LARGE SCALE GENOMIC DNA]</scope>
    <source>
        <strain evidence="2 3">NRRL 30616</strain>
    </source>
</reference>
<dbReference type="Proteomes" id="UP000182658">
    <property type="component" value="Unassembled WGS sequence"/>
</dbReference>
<keyword evidence="1" id="KW-0472">Membrane</keyword>